<gene>
    <name evidence="3" type="ORF">UV06_C0001G0145</name>
</gene>
<name>A0A0G1BAP1_9BACT</name>
<evidence type="ECO:0000313" key="3">
    <source>
        <dbReference type="EMBL" id="KKS43411.1"/>
    </source>
</evidence>
<evidence type="ECO:0000256" key="1">
    <source>
        <dbReference type="SAM" id="MobiDB-lite"/>
    </source>
</evidence>
<protein>
    <recommendedName>
        <fullName evidence="2">CxxC-x17-CxxC domain-containing protein</fullName>
    </recommendedName>
</protein>
<evidence type="ECO:0000259" key="2">
    <source>
        <dbReference type="Pfam" id="PF23477"/>
    </source>
</evidence>
<dbReference type="EMBL" id="LCDA01000001">
    <property type="protein sequence ID" value="KKS43411.1"/>
    <property type="molecule type" value="Genomic_DNA"/>
</dbReference>
<feature type="domain" description="CxxC-x17-CxxC" evidence="2">
    <location>
        <begin position="37"/>
        <end position="71"/>
    </location>
</feature>
<dbReference type="NCBIfam" id="TIGR04272">
    <property type="entry name" value="cxxc_cxxc_Mbark"/>
    <property type="match status" value="2"/>
</dbReference>
<dbReference type="AlphaFoldDB" id="A0A0G1BAP1"/>
<evidence type="ECO:0000313" key="4">
    <source>
        <dbReference type="Proteomes" id="UP000033854"/>
    </source>
</evidence>
<accession>A0A0G1BAP1</accession>
<comment type="caution">
    <text evidence="3">The sequence shown here is derived from an EMBL/GenBank/DDBJ whole genome shotgun (WGS) entry which is preliminary data.</text>
</comment>
<dbReference type="Proteomes" id="UP000033854">
    <property type="component" value="Unassembled WGS sequence"/>
</dbReference>
<sequence>MTYFNRGGSGDNRAQYYSPREGSFSSRGGFDRGSERKEMFDAVCAKCGGVAKVPFKPNGRKEVFCSKCFGEINGEEPRGGNRFESRGNDRGFGGRDSRSFDKPMFSAICDECGDNCQVPFEPRNGKPVLCSDCFAKKDGGRGESRSFVPSARPAAGNVDLSELNAKLDRIIKLLTPTEPKNITEKILETIEINSGKEVAKPKKKAKVAKKKVIKE</sequence>
<organism evidence="3 4">
    <name type="scientific">Candidatus Collierbacteria bacterium GW2011_GWA2_42_17</name>
    <dbReference type="NCBI Taxonomy" id="1618378"/>
    <lineage>
        <taxon>Bacteria</taxon>
        <taxon>Candidatus Collieribacteriota</taxon>
    </lineage>
</organism>
<reference evidence="3 4" key="1">
    <citation type="journal article" date="2015" name="Nature">
        <title>rRNA introns, odd ribosomes, and small enigmatic genomes across a large radiation of phyla.</title>
        <authorList>
            <person name="Brown C.T."/>
            <person name="Hug L.A."/>
            <person name="Thomas B.C."/>
            <person name="Sharon I."/>
            <person name="Castelle C.J."/>
            <person name="Singh A."/>
            <person name="Wilkins M.J."/>
            <person name="Williams K.H."/>
            <person name="Banfield J.F."/>
        </authorList>
    </citation>
    <scope>NUCLEOTIDE SEQUENCE [LARGE SCALE GENOMIC DNA]</scope>
</reference>
<proteinExistence type="predicted"/>
<dbReference type="Pfam" id="PF23477">
    <property type="entry name" value="zf_Tbcl_2"/>
    <property type="match status" value="2"/>
</dbReference>
<feature type="domain" description="CxxC-x17-CxxC" evidence="2">
    <location>
        <begin position="102"/>
        <end position="137"/>
    </location>
</feature>
<feature type="region of interest" description="Disordered" evidence="1">
    <location>
        <begin position="1"/>
        <end position="31"/>
    </location>
</feature>
<dbReference type="InterPro" id="IPR026363">
    <property type="entry name" value="CxxC-x17-CxxC_dom"/>
</dbReference>